<dbReference type="Proteomes" id="UP000011761">
    <property type="component" value="Unassembled WGS sequence"/>
</dbReference>
<dbReference type="EMBL" id="KB445555">
    <property type="protein sequence ID" value="EMC96477.1"/>
    <property type="molecule type" value="Genomic_DNA"/>
</dbReference>
<dbReference type="GeneID" id="19112249"/>
<dbReference type="OMA" id="THGYAGQ"/>
<dbReference type="OrthoDB" id="3945739at2759"/>
<evidence type="ECO:0000313" key="2">
    <source>
        <dbReference type="EMBL" id="EMC96477.1"/>
    </source>
</evidence>
<gene>
    <name evidence="2" type="ORF">BAUCODRAFT_33834</name>
</gene>
<accession>M2LPZ5</accession>
<evidence type="ECO:0000256" key="1">
    <source>
        <dbReference type="SAM" id="MobiDB-lite"/>
    </source>
</evidence>
<dbReference type="HOGENOM" id="CLU_1309901_0_0_1"/>
<feature type="region of interest" description="Disordered" evidence="1">
    <location>
        <begin position="183"/>
        <end position="210"/>
    </location>
</feature>
<keyword evidence="3" id="KW-1185">Reference proteome</keyword>
<dbReference type="AlphaFoldDB" id="M2LPZ5"/>
<feature type="compositionally biased region" description="Low complexity" evidence="1">
    <location>
        <begin position="19"/>
        <end position="39"/>
    </location>
</feature>
<evidence type="ECO:0000313" key="3">
    <source>
        <dbReference type="Proteomes" id="UP000011761"/>
    </source>
</evidence>
<feature type="compositionally biased region" description="Basic and acidic residues" evidence="1">
    <location>
        <begin position="191"/>
        <end position="210"/>
    </location>
</feature>
<proteinExistence type="predicted"/>
<organism evidence="2 3">
    <name type="scientific">Baudoinia panamericana (strain UAMH 10762)</name>
    <name type="common">Angels' share fungus</name>
    <name type="synonym">Baudoinia compniacensis (strain UAMH 10762)</name>
    <dbReference type="NCBI Taxonomy" id="717646"/>
    <lineage>
        <taxon>Eukaryota</taxon>
        <taxon>Fungi</taxon>
        <taxon>Dikarya</taxon>
        <taxon>Ascomycota</taxon>
        <taxon>Pezizomycotina</taxon>
        <taxon>Dothideomycetes</taxon>
        <taxon>Dothideomycetidae</taxon>
        <taxon>Mycosphaerellales</taxon>
        <taxon>Teratosphaeriaceae</taxon>
        <taxon>Baudoinia</taxon>
    </lineage>
</organism>
<protein>
    <submittedName>
        <fullName evidence="2">Uncharacterized protein</fullName>
    </submittedName>
</protein>
<reference evidence="2 3" key="1">
    <citation type="journal article" date="2012" name="PLoS Pathog.">
        <title>Diverse lifestyles and strategies of plant pathogenesis encoded in the genomes of eighteen Dothideomycetes fungi.</title>
        <authorList>
            <person name="Ohm R.A."/>
            <person name="Feau N."/>
            <person name="Henrissat B."/>
            <person name="Schoch C.L."/>
            <person name="Horwitz B.A."/>
            <person name="Barry K.W."/>
            <person name="Condon B.J."/>
            <person name="Copeland A.C."/>
            <person name="Dhillon B."/>
            <person name="Glaser F."/>
            <person name="Hesse C.N."/>
            <person name="Kosti I."/>
            <person name="LaButti K."/>
            <person name="Lindquist E.A."/>
            <person name="Lucas S."/>
            <person name="Salamov A.A."/>
            <person name="Bradshaw R.E."/>
            <person name="Ciuffetti L."/>
            <person name="Hamelin R.C."/>
            <person name="Kema G.H.J."/>
            <person name="Lawrence C."/>
            <person name="Scott J.A."/>
            <person name="Spatafora J.W."/>
            <person name="Turgeon B.G."/>
            <person name="de Wit P.J.G.M."/>
            <person name="Zhong S."/>
            <person name="Goodwin S.B."/>
            <person name="Grigoriev I.V."/>
        </authorList>
    </citation>
    <scope>NUCLEOTIDE SEQUENCE [LARGE SCALE GENOMIC DNA]</scope>
    <source>
        <strain evidence="2 3">UAMH 10762</strain>
    </source>
</reference>
<feature type="region of interest" description="Disordered" evidence="1">
    <location>
        <begin position="15"/>
        <end position="71"/>
    </location>
</feature>
<dbReference type="eggNOG" id="ENOG502TGHE">
    <property type="taxonomic scope" value="Eukaryota"/>
</dbReference>
<dbReference type="KEGG" id="bcom:BAUCODRAFT_33834"/>
<name>M2LPZ5_BAUPA</name>
<dbReference type="RefSeq" id="XP_007676092.1">
    <property type="nucleotide sequence ID" value="XM_007677902.1"/>
</dbReference>
<sequence length="210" mass="21436">MRVLDNSVVNFEIFPGKSEQQVQGEGQDQAQGAAQTTQAKGEETASSLQGEGQDVSKQAQGQAQSYTQIAQEQAHGLRKQVGDYQQQGAGYIKSTGDAAHAQSLQYVDGATAGAHGMVKNNLPESTHGYAGQAVDYASNFATGTVGTLGGAVKDVGDTVGNAGYETVAGLGKTGYNLASGLGSAVTGGGNKVEEGTKAESKDDTTGSRKE</sequence>
<feature type="compositionally biased region" description="Polar residues" evidence="1">
    <location>
        <begin position="44"/>
        <end position="71"/>
    </location>
</feature>